<reference evidence="1" key="1">
    <citation type="journal article" date="2014" name="Front. Microbiol.">
        <title>High frequency of phylogenetically diverse reductive dehalogenase-homologous genes in deep subseafloor sedimentary metagenomes.</title>
        <authorList>
            <person name="Kawai M."/>
            <person name="Futagami T."/>
            <person name="Toyoda A."/>
            <person name="Takaki Y."/>
            <person name="Nishi S."/>
            <person name="Hori S."/>
            <person name="Arai W."/>
            <person name="Tsubouchi T."/>
            <person name="Morono Y."/>
            <person name="Uchiyama I."/>
            <person name="Ito T."/>
            <person name="Fujiyama A."/>
            <person name="Inagaki F."/>
            <person name="Takami H."/>
        </authorList>
    </citation>
    <scope>NUCLEOTIDE SEQUENCE</scope>
    <source>
        <strain evidence="1">Expedition CK06-06</strain>
    </source>
</reference>
<proteinExistence type="predicted"/>
<gene>
    <name evidence="1" type="ORF">S01H1_14198</name>
</gene>
<dbReference type="AlphaFoldDB" id="X0U1A0"/>
<name>X0U1A0_9ZZZZ</name>
<protein>
    <submittedName>
        <fullName evidence="1">Uncharacterized protein</fullName>
    </submittedName>
</protein>
<dbReference type="EMBL" id="BARS01007372">
    <property type="protein sequence ID" value="GAF82225.1"/>
    <property type="molecule type" value="Genomic_DNA"/>
</dbReference>
<accession>X0U1A0</accession>
<sequence length="81" mass="9196">MWRPDGWNNPFPVEKPIPEEFTYGSAYHHHLLFEAGADATLGALKGNGIFTYGNHTPDIDLDDVPEESGYWCFIPKEVEED</sequence>
<evidence type="ECO:0000313" key="1">
    <source>
        <dbReference type="EMBL" id="GAF82225.1"/>
    </source>
</evidence>
<comment type="caution">
    <text evidence="1">The sequence shown here is derived from an EMBL/GenBank/DDBJ whole genome shotgun (WGS) entry which is preliminary data.</text>
</comment>
<organism evidence="1">
    <name type="scientific">marine sediment metagenome</name>
    <dbReference type="NCBI Taxonomy" id="412755"/>
    <lineage>
        <taxon>unclassified sequences</taxon>
        <taxon>metagenomes</taxon>
        <taxon>ecological metagenomes</taxon>
    </lineage>
</organism>